<protein>
    <recommendedName>
        <fullName evidence="1">Stage 0 sporulation protein A homolog</fullName>
    </recommendedName>
</protein>
<dbReference type="SUPFAM" id="SSF52172">
    <property type="entry name" value="CheY-like"/>
    <property type="match status" value="1"/>
</dbReference>
<feature type="modified residue" description="4-aspartylphosphate" evidence="6">
    <location>
        <position position="52"/>
    </location>
</feature>
<dbReference type="CDD" id="cd17574">
    <property type="entry name" value="REC_OmpR"/>
    <property type="match status" value="1"/>
</dbReference>
<evidence type="ECO:0000256" key="6">
    <source>
        <dbReference type="PROSITE-ProRule" id="PRU00169"/>
    </source>
</evidence>
<dbReference type="Proteomes" id="UP001652338">
    <property type="component" value="Unassembled WGS sequence"/>
</dbReference>
<keyword evidence="4" id="KW-0804">Transcription</keyword>
<evidence type="ECO:0000259" key="8">
    <source>
        <dbReference type="PROSITE" id="PS50110"/>
    </source>
</evidence>
<sequence length="225" mass="25080">MPKLLIVEDDVDIVENLSMLLEDEGYSVCHALDMKSALNKLHTENIDLVLLDITLPDGNGYSICTAVKRATNAPVIFLTAMTDESSIITGFQLGADDYITKPFKPMELIYRVRNALRKSGKAPSVFQVQDLHIDATKGIVMKAGTEIILSALEYRLLLVFLNHFGETLSRRELLHEIWDVTGAGDYVNDNTLTVYIKRLRDKIESDPANPVILKTVRGLGYKVGD</sequence>
<gene>
    <name evidence="10" type="ORF">OCV47_00080</name>
</gene>
<dbReference type="Gene3D" id="3.40.50.2300">
    <property type="match status" value="1"/>
</dbReference>
<dbReference type="RefSeq" id="WP_262652919.1">
    <property type="nucleotide sequence ID" value="NZ_JAOQKE010000001.1"/>
</dbReference>
<proteinExistence type="predicted"/>
<dbReference type="PROSITE" id="PS51755">
    <property type="entry name" value="OMPR_PHOB"/>
    <property type="match status" value="1"/>
</dbReference>
<keyword evidence="3 7" id="KW-0238">DNA-binding</keyword>
<dbReference type="Gene3D" id="6.10.250.690">
    <property type="match status" value="1"/>
</dbReference>
<comment type="function">
    <text evidence="5">May play the central regulatory role in sporulation. It may be an element of the effector pathway responsible for the activation of sporulation genes in response to nutritional stress. Spo0A may act in concert with spo0H (a sigma factor) to control the expression of some genes that are critical to the sporulation process.</text>
</comment>
<evidence type="ECO:0000256" key="1">
    <source>
        <dbReference type="ARBA" id="ARBA00018672"/>
    </source>
</evidence>
<evidence type="ECO:0000256" key="5">
    <source>
        <dbReference type="ARBA" id="ARBA00024867"/>
    </source>
</evidence>
<feature type="DNA-binding region" description="OmpR/PhoB-type" evidence="7">
    <location>
        <begin position="123"/>
        <end position="225"/>
    </location>
</feature>
<dbReference type="SMART" id="SM00448">
    <property type="entry name" value="REC"/>
    <property type="match status" value="1"/>
</dbReference>
<dbReference type="InterPro" id="IPR001867">
    <property type="entry name" value="OmpR/PhoB-type_DNA-bd"/>
</dbReference>
<evidence type="ECO:0000259" key="9">
    <source>
        <dbReference type="PROSITE" id="PS51755"/>
    </source>
</evidence>
<accession>A0ABT2SH47</accession>
<comment type="caution">
    <text evidence="10">The sequence shown here is derived from an EMBL/GenBank/DDBJ whole genome shotgun (WGS) entry which is preliminary data.</text>
</comment>
<dbReference type="CDD" id="cd00383">
    <property type="entry name" value="trans_reg_C"/>
    <property type="match status" value="1"/>
</dbReference>
<feature type="domain" description="Response regulatory" evidence="8">
    <location>
        <begin position="3"/>
        <end position="116"/>
    </location>
</feature>
<dbReference type="Pfam" id="PF00072">
    <property type="entry name" value="Response_reg"/>
    <property type="match status" value="1"/>
</dbReference>
<keyword evidence="6" id="KW-0597">Phosphoprotein</keyword>
<keyword evidence="2" id="KW-0805">Transcription regulation</keyword>
<organism evidence="10 11">
    <name type="scientific">Muricoprocola aceti</name>
    <dbReference type="NCBI Taxonomy" id="2981772"/>
    <lineage>
        <taxon>Bacteria</taxon>
        <taxon>Bacillati</taxon>
        <taxon>Bacillota</taxon>
        <taxon>Clostridia</taxon>
        <taxon>Lachnospirales</taxon>
        <taxon>Lachnospiraceae</taxon>
        <taxon>Muricoprocola</taxon>
    </lineage>
</organism>
<evidence type="ECO:0000256" key="3">
    <source>
        <dbReference type="ARBA" id="ARBA00023125"/>
    </source>
</evidence>
<keyword evidence="11" id="KW-1185">Reference proteome</keyword>
<dbReference type="EMBL" id="JAOQKE010000001">
    <property type="protein sequence ID" value="MCU6723766.1"/>
    <property type="molecule type" value="Genomic_DNA"/>
</dbReference>
<dbReference type="InterPro" id="IPR011006">
    <property type="entry name" value="CheY-like_superfamily"/>
</dbReference>
<evidence type="ECO:0000313" key="10">
    <source>
        <dbReference type="EMBL" id="MCU6723766.1"/>
    </source>
</evidence>
<evidence type="ECO:0000256" key="4">
    <source>
        <dbReference type="ARBA" id="ARBA00023163"/>
    </source>
</evidence>
<dbReference type="InterPro" id="IPR001789">
    <property type="entry name" value="Sig_transdc_resp-reg_receiver"/>
</dbReference>
<evidence type="ECO:0000256" key="2">
    <source>
        <dbReference type="ARBA" id="ARBA00023015"/>
    </source>
</evidence>
<reference evidence="10 11" key="1">
    <citation type="journal article" date="2021" name="ISME Commun">
        <title>Automated analysis of genomic sequences facilitates high-throughput and comprehensive description of bacteria.</title>
        <authorList>
            <person name="Hitch T.C.A."/>
        </authorList>
    </citation>
    <scope>NUCLEOTIDE SEQUENCE [LARGE SCALE GENOMIC DNA]</scope>
    <source>
        <strain evidence="10 11">Sanger_29</strain>
    </source>
</reference>
<dbReference type="Gene3D" id="1.10.10.10">
    <property type="entry name" value="Winged helix-like DNA-binding domain superfamily/Winged helix DNA-binding domain"/>
    <property type="match status" value="1"/>
</dbReference>
<dbReference type="InterPro" id="IPR039420">
    <property type="entry name" value="WalR-like"/>
</dbReference>
<evidence type="ECO:0000313" key="11">
    <source>
        <dbReference type="Proteomes" id="UP001652338"/>
    </source>
</evidence>
<dbReference type="SMART" id="SM00862">
    <property type="entry name" value="Trans_reg_C"/>
    <property type="match status" value="1"/>
</dbReference>
<dbReference type="Pfam" id="PF00486">
    <property type="entry name" value="Trans_reg_C"/>
    <property type="match status" value="1"/>
</dbReference>
<dbReference type="InterPro" id="IPR036388">
    <property type="entry name" value="WH-like_DNA-bd_sf"/>
</dbReference>
<dbReference type="PANTHER" id="PTHR48111:SF73">
    <property type="entry name" value="ALKALINE PHOSPHATASE SYNTHESIS TRANSCRIPTIONAL REGULATORY PROTEIN PHOP"/>
    <property type="match status" value="1"/>
</dbReference>
<evidence type="ECO:0000256" key="7">
    <source>
        <dbReference type="PROSITE-ProRule" id="PRU01091"/>
    </source>
</evidence>
<name>A0ABT2SH47_9FIRM</name>
<feature type="domain" description="OmpR/PhoB-type" evidence="9">
    <location>
        <begin position="123"/>
        <end position="225"/>
    </location>
</feature>
<dbReference type="PROSITE" id="PS50110">
    <property type="entry name" value="RESPONSE_REGULATORY"/>
    <property type="match status" value="1"/>
</dbReference>
<dbReference type="PANTHER" id="PTHR48111">
    <property type="entry name" value="REGULATOR OF RPOS"/>
    <property type="match status" value="1"/>
</dbReference>